<name>A0A4Y6PT39_PERCE</name>
<sequence>MKLKRILFTAAIACSFAFGANAFAHGGKGGKHARWQQMSDQEKLEVMEKRLDEKVERMDEELDLTDTQEKKVRQILETSRTELMDIRQRHKGDRKAGRKEARQVFKRTKAELAEVLTADQKAKFEEMRQKRRGKRHGKRMKRMFHHLDQKLDLDAQQEEKVRAIMKETRQKIRQARQDNEGDRKAFRQAMRKEMQAGANKIEKVLDADQKKTFQEMRAKMKERRQKRSQ</sequence>
<evidence type="ECO:0000256" key="2">
    <source>
        <dbReference type="SAM" id="SignalP"/>
    </source>
</evidence>
<dbReference type="RefSeq" id="WP_141197784.1">
    <property type="nucleotide sequence ID" value="NZ_CP041186.1"/>
</dbReference>
<keyword evidence="2" id="KW-0732">Signal</keyword>
<feature type="signal peptide" evidence="2">
    <location>
        <begin position="1"/>
        <end position="24"/>
    </location>
</feature>
<organism evidence="3 4">
    <name type="scientific">Persicimonas caeni</name>
    <dbReference type="NCBI Taxonomy" id="2292766"/>
    <lineage>
        <taxon>Bacteria</taxon>
        <taxon>Deltaproteobacteria</taxon>
        <taxon>Bradymonadales</taxon>
        <taxon>Bradymonadaceae</taxon>
        <taxon>Persicimonas</taxon>
    </lineage>
</organism>
<dbReference type="AlphaFoldDB" id="A0A4Y6PT39"/>
<feature type="chain" id="PRO_5030106395" description="Periplasmic heavy metal sensor" evidence="2">
    <location>
        <begin position="25"/>
        <end position="229"/>
    </location>
</feature>
<proteinExistence type="predicted"/>
<accession>A0A5B8Y3T0</accession>
<keyword evidence="4" id="KW-1185">Reference proteome</keyword>
<reference evidence="3 4" key="1">
    <citation type="submission" date="2019-06" db="EMBL/GenBank/DDBJ databases">
        <title>Persicimonas caeni gen. nov., sp. nov., a predatory bacterium isolated from solar saltern.</title>
        <authorList>
            <person name="Wang S."/>
        </authorList>
    </citation>
    <scope>NUCLEOTIDE SEQUENCE [LARGE SCALE GENOMIC DNA]</scope>
    <source>
        <strain evidence="3 4">YN101</strain>
    </source>
</reference>
<feature type="coiled-coil region" evidence="1">
    <location>
        <begin position="158"/>
        <end position="185"/>
    </location>
</feature>
<dbReference type="OrthoDB" id="10011095at2"/>
<evidence type="ECO:0000313" key="3">
    <source>
        <dbReference type="EMBL" id="QDG51299.1"/>
    </source>
</evidence>
<dbReference type="Proteomes" id="UP000315995">
    <property type="component" value="Chromosome"/>
</dbReference>
<protein>
    <recommendedName>
        <fullName evidence="5">Periplasmic heavy metal sensor</fullName>
    </recommendedName>
</protein>
<accession>A0A4Y6PT39</accession>
<evidence type="ECO:0008006" key="5">
    <source>
        <dbReference type="Google" id="ProtNLM"/>
    </source>
</evidence>
<gene>
    <name evidence="3" type="ORF">FIV42_11270</name>
</gene>
<dbReference type="EMBL" id="CP041186">
    <property type="protein sequence ID" value="QDG51299.1"/>
    <property type="molecule type" value="Genomic_DNA"/>
</dbReference>
<evidence type="ECO:0000313" key="4">
    <source>
        <dbReference type="Proteomes" id="UP000315995"/>
    </source>
</evidence>
<evidence type="ECO:0000256" key="1">
    <source>
        <dbReference type="SAM" id="Coils"/>
    </source>
</evidence>
<keyword evidence="1" id="KW-0175">Coiled coil</keyword>